<dbReference type="EMBL" id="JABSTR010000004">
    <property type="protein sequence ID" value="KAH9368291.1"/>
    <property type="molecule type" value="Genomic_DNA"/>
</dbReference>
<accession>A0A9J6G002</accession>
<dbReference type="Proteomes" id="UP000821853">
    <property type="component" value="Chromosome 2"/>
</dbReference>
<proteinExistence type="predicted"/>
<dbReference type="PANTHER" id="PTHR33939">
    <property type="entry name" value="PROTEIN CBG22215"/>
    <property type="match status" value="1"/>
</dbReference>
<feature type="region of interest" description="Disordered" evidence="1">
    <location>
        <begin position="1"/>
        <end position="20"/>
    </location>
</feature>
<dbReference type="AlphaFoldDB" id="A0A9J6G002"/>
<dbReference type="OMA" id="DCVEHAK"/>
<reference evidence="2 3" key="1">
    <citation type="journal article" date="2020" name="Cell">
        <title>Large-Scale Comparative Analyses of Tick Genomes Elucidate Their Genetic Diversity and Vector Capacities.</title>
        <authorList>
            <consortium name="Tick Genome and Microbiome Consortium (TIGMIC)"/>
            <person name="Jia N."/>
            <person name="Wang J."/>
            <person name="Shi W."/>
            <person name="Du L."/>
            <person name="Sun Y."/>
            <person name="Zhan W."/>
            <person name="Jiang J.F."/>
            <person name="Wang Q."/>
            <person name="Zhang B."/>
            <person name="Ji P."/>
            <person name="Bell-Sakyi L."/>
            <person name="Cui X.M."/>
            <person name="Yuan T.T."/>
            <person name="Jiang B.G."/>
            <person name="Yang W.F."/>
            <person name="Lam T.T."/>
            <person name="Chang Q.C."/>
            <person name="Ding S.J."/>
            <person name="Wang X.J."/>
            <person name="Zhu J.G."/>
            <person name="Ruan X.D."/>
            <person name="Zhao L."/>
            <person name="Wei J.T."/>
            <person name="Ye R.Z."/>
            <person name="Que T.C."/>
            <person name="Du C.H."/>
            <person name="Zhou Y.H."/>
            <person name="Cheng J.X."/>
            <person name="Dai P.F."/>
            <person name="Guo W.B."/>
            <person name="Han X.H."/>
            <person name="Huang E.J."/>
            <person name="Li L.F."/>
            <person name="Wei W."/>
            <person name="Gao Y.C."/>
            <person name="Liu J.Z."/>
            <person name="Shao H.Z."/>
            <person name="Wang X."/>
            <person name="Wang C.C."/>
            <person name="Yang T.C."/>
            <person name="Huo Q.B."/>
            <person name="Li W."/>
            <person name="Chen H.Y."/>
            <person name="Chen S.E."/>
            <person name="Zhou L.G."/>
            <person name="Ni X.B."/>
            <person name="Tian J.H."/>
            <person name="Sheng Y."/>
            <person name="Liu T."/>
            <person name="Pan Y.S."/>
            <person name="Xia L.Y."/>
            <person name="Li J."/>
            <person name="Zhao F."/>
            <person name="Cao W.C."/>
        </authorList>
    </citation>
    <scope>NUCLEOTIDE SEQUENCE [LARGE SCALE GENOMIC DNA]</scope>
    <source>
        <strain evidence="2">HaeL-2018</strain>
    </source>
</reference>
<dbReference type="GO" id="GO:0003676">
    <property type="term" value="F:nucleic acid binding"/>
    <property type="evidence" value="ECO:0007669"/>
    <property type="project" value="InterPro"/>
</dbReference>
<organism evidence="2 3">
    <name type="scientific">Haemaphysalis longicornis</name>
    <name type="common">Bush tick</name>
    <dbReference type="NCBI Taxonomy" id="44386"/>
    <lineage>
        <taxon>Eukaryota</taxon>
        <taxon>Metazoa</taxon>
        <taxon>Ecdysozoa</taxon>
        <taxon>Arthropoda</taxon>
        <taxon>Chelicerata</taxon>
        <taxon>Arachnida</taxon>
        <taxon>Acari</taxon>
        <taxon>Parasitiformes</taxon>
        <taxon>Ixodida</taxon>
        <taxon>Ixodoidea</taxon>
        <taxon>Ixodidae</taxon>
        <taxon>Haemaphysalinae</taxon>
        <taxon>Haemaphysalis</taxon>
    </lineage>
</organism>
<evidence type="ECO:0000256" key="1">
    <source>
        <dbReference type="SAM" id="MobiDB-lite"/>
    </source>
</evidence>
<dbReference type="VEuPathDB" id="VectorBase:HLOH_060310"/>
<gene>
    <name evidence="2" type="ORF">HPB48_008043</name>
</gene>
<dbReference type="Gene3D" id="3.30.420.10">
    <property type="entry name" value="Ribonuclease H-like superfamily/Ribonuclease H"/>
    <property type="match status" value="1"/>
</dbReference>
<evidence type="ECO:0000313" key="2">
    <source>
        <dbReference type="EMBL" id="KAH9368291.1"/>
    </source>
</evidence>
<dbReference type="PANTHER" id="PTHR33939:SF1">
    <property type="entry name" value="DUF4371 DOMAIN-CONTAINING PROTEIN"/>
    <property type="match status" value="1"/>
</dbReference>
<dbReference type="OrthoDB" id="6767270at2759"/>
<comment type="caution">
    <text evidence="2">The sequence shown here is derived from an EMBL/GenBank/DDBJ whole genome shotgun (WGS) entry which is preliminary data.</text>
</comment>
<sequence>MPPSTHGGARQSRQRIPSRERLRSGWNCKGIQYGAGLTKKQLLEIGSRVKPGFISYRVNTVAHKASFIVLRLPRCQCEFNPVEQIWAQVKNALAATNTTFNIKHVEQLLDENVAAVTAEHWQEAVRHVETLEAKF</sequence>
<evidence type="ECO:0000313" key="3">
    <source>
        <dbReference type="Proteomes" id="UP000821853"/>
    </source>
</evidence>
<dbReference type="InterPro" id="IPR036397">
    <property type="entry name" value="RNaseH_sf"/>
</dbReference>
<name>A0A9J6G002_HAELO</name>
<keyword evidence="3" id="KW-1185">Reference proteome</keyword>
<protein>
    <recommendedName>
        <fullName evidence="4">Tc1-like transposase DDE domain-containing protein</fullName>
    </recommendedName>
</protein>
<evidence type="ECO:0008006" key="4">
    <source>
        <dbReference type="Google" id="ProtNLM"/>
    </source>
</evidence>